<dbReference type="GO" id="GO:0097576">
    <property type="term" value="P:vacuole fusion"/>
    <property type="evidence" value="ECO:0007669"/>
    <property type="project" value="UniProtKB-ARBA"/>
</dbReference>
<dbReference type="InterPro" id="IPR000727">
    <property type="entry name" value="T_SNARE_dom"/>
</dbReference>
<dbReference type="Gene3D" id="1.20.5.110">
    <property type="match status" value="1"/>
</dbReference>
<dbReference type="GO" id="GO:0007034">
    <property type="term" value="P:vacuolar transport"/>
    <property type="evidence" value="ECO:0007669"/>
    <property type="project" value="UniProtKB-ARBA"/>
</dbReference>
<protein>
    <recommendedName>
        <fullName evidence="10">PX domain-containing protein</fullName>
    </recommendedName>
</protein>
<dbReference type="GO" id="GO:0035091">
    <property type="term" value="F:phosphatidylinositol binding"/>
    <property type="evidence" value="ECO:0007669"/>
    <property type="project" value="InterPro"/>
</dbReference>
<evidence type="ECO:0000256" key="5">
    <source>
        <dbReference type="SAM" id="Coils"/>
    </source>
</evidence>
<sequence length="316" mass="37646">MSFENIKISIPNTSYSNYTIYHILITIDTKSYTLYKRYSDFYNLKIELENLYSIQIPYKFPQKSLFNTEKLIEYRRLSLENWLNEIINDKFDLKWKKSLQFKEFLNLKPTIFSSIEESNREKLDTVWQLTLDNNDTTLSQWDQLLKESQIDLNESKSLIYKSLDQSKKKLIIGRNKYNQLNKNLAKFNQLSNEQLKLRESLLSSLNKEIITIENLQSIDNKDLIKQSTRKIGSSIETSKTEKLNNQQLLQLQRQTFNQQDQDLKELNQIIIKQKELGISINNELIQQNELLNQLNEEVDHTDNKLHYANKRTDKFI</sequence>
<evidence type="ECO:0000256" key="2">
    <source>
        <dbReference type="ARBA" id="ARBA00022554"/>
    </source>
</evidence>
<comment type="function">
    <text evidence="4">Essential for proper morphogenesis of the vacuole. May exist as structural reinforcement on the surface of the vacuolar membrane and be required for maintenance against rupture by osmotic pressure.</text>
</comment>
<evidence type="ECO:0000256" key="1">
    <source>
        <dbReference type="ARBA" id="ARBA00004116"/>
    </source>
</evidence>
<dbReference type="FunFam" id="1.20.5.110:FF:000058">
    <property type="entry name" value="VAM7p Vacuolar SNARE protein"/>
    <property type="match status" value="1"/>
</dbReference>
<dbReference type="SMART" id="SM00397">
    <property type="entry name" value="t_SNARE"/>
    <property type="match status" value="1"/>
</dbReference>
<evidence type="ECO:0000259" key="6">
    <source>
        <dbReference type="PROSITE" id="PS50192"/>
    </source>
</evidence>
<dbReference type="GO" id="GO:0016192">
    <property type="term" value="P:vesicle-mediated transport"/>
    <property type="evidence" value="ECO:0007669"/>
    <property type="project" value="UniProtKB-ARBA"/>
</dbReference>
<dbReference type="Gene3D" id="3.30.1520.10">
    <property type="entry name" value="Phox-like domain"/>
    <property type="match status" value="1"/>
</dbReference>
<accession>A0A9P8THU6</accession>
<evidence type="ECO:0000259" key="7">
    <source>
        <dbReference type="PROSITE" id="PS50195"/>
    </source>
</evidence>
<feature type="coiled-coil region" evidence="5">
    <location>
        <begin position="284"/>
        <end position="311"/>
    </location>
</feature>
<evidence type="ECO:0000256" key="4">
    <source>
        <dbReference type="ARBA" id="ARBA00054927"/>
    </source>
</evidence>
<dbReference type="SUPFAM" id="SSF58038">
    <property type="entry name" value="SNARE fusion complex"/>
    <property type="match status" value="1"/>
</dbReference>
<dbReference type="CDD" id="cd15858">
    <property type="entry name" value="SNARE_VAM7"/>
    <property type="match status" value="1"/>
</dbReference>
<dbReference type="SUPFAM" id="SSF64268">
    <property type="entry name" value="PX domain"/>
    <property type="match status" value="1"/>
</dbReference>
<reference evidence="8" key="1">
    <citation type="journal article" date="2021" name="Open Biol.">
        <title>Shared evolutionary footprints suggest mitochondrial oxidative damage underlies multiple complex I losses in fungi.</title>
        <authorList>
            <person name="Schikora-Tamarit M.A."/>
            <person name="Marcet-Houben M."/>
            <person name="Nosek J."/>
            <person name="Gabaldon T."/>
        </authorList>
    </citation>
    <scope>NUCLEOTIDE SEQUENCE</scope>
    <source>
        <strain evidence="8">CBS6341</strain>
    </source>
</reference>
<dbReference type="InterPro" id="IPR001683">
    <property type="entry name" value="PX_dom"/>
</dbReference>
<dbReference type="PROSITE" id="PS50192">
    <property type="entry name" value="T_SNARE"/>
    <property type="match status" value="1"/>
</dbReference>
<feature type="domain" description="T-SNARE coiled-coil homology" evidence="6">
    <location>
        <begin position="253"/>
        <end position="315"/>
    </location>
</feature>
<evidence type="ECO:0000313" key="8">
    <source>
        <dbReference type="EMBL" id="KAH3679369.1"/>
    </source>
</evidence>
<dbReference type="Pfam" id="PF00787">
    <property type="entry name" value="PX"/>
    <property type="match status" value="1"/>
</dbReference>
<organism evidence="8 9">
    <name type="scientific">Wickerhamomyces mucosus</name>
    <dbReference type="NCBI Taxonomy" id="1378264"/>
    <lineage>
        <taxon>Eukaryota</taxon>
        <taxon>Fungi</taxon>
        <taxon>Dikarya</taxon>
        <taxon>Ascomycota</taxon>
        <taxon>Saccharomycotina</taxon>
        <taxon>Saccharomycetes</taxon>
        <taxon>Phaffomycetales</taxon>
        <taxon>Wickerhamomycetaceae</taxon>
        <taxon>Wickerhamomyces</taxon>
    </lineage>
</organism>
<keyword evidence="3 5" id="KW-0175">Coiled coil</keyword>
<dbReference type="SMART" id="SM00312">
    <property type="entry name" value="PX"/>
    <property type="match status" value="1"/>
</dbReference>
<dbReference type="OrthoDB" id="428895at2759"/>
<evidence type="ECO:0000256" key="3">
    <source>
        <dbReference type="ARBA" id="ARBA00023054"/>
    </source>
</evidence>
<reference evidence="8" key="2">
    <citation type="submission" date="2021-01" db="EMBL/GenBank/DDBJ databases">
        <authorList>
            <person name="Schikora-Tamarit M.A."/>
        </authorList>
    </citation>
    <scope>NUCLEOTIDE SEQUENCE</scope>
    <source>
        <strain evidence="8">CBS6341</strain>
    </source>
</reference>
<dbReference type="EMBL" id="JAEUBF010000320">
    <property type="protein sequence ID" value="KAH3679369.1"/>
    <property type="molecule type" value="Genomic_DNA"/>
</dbReference>
<comment type="subcellular location">
    <subcellularLocation>
        <location evidence="1">Vacuole</location>
    </subcellularLocation>
</comment>
<dbReference type="GO" id="GO:0000329">
    <property type="term" value="C:fungal-type vacuole membrane"/>
    <property type="evidence" value="ECO:0007669"/>
    <property type="project" value="UniProtKB-ARBA"/>
</dbReference>
<dbReference type="PROSITE" id="PS50195">
    <property type="entry name" value="PX"/>
    <property type="match status" value="1"/>
</dbReference>
<name>A0A9P8THU6_9ASCO</name>
<evidence type="ECO:0008006" key="10">
    <source>
        <dbReference type="Google" id="ProtNLM"/>
    </source>
</evidence>
<keyword evidence="9" id="KW-1185">Reference proteome</keyword>
<dbReference type="Proteomes" id="UP000769528">
    <property type="component" value="Unassembled WGS sequence"/>
</dbReference>
<dbReference type="AlphaFoldDB" id="A0A9P8THU6"/>
<proteinExistence type="predicted"/>
<evidence type="ECO:0000313" key="9">
    <source>
        <dbReference type="Proteomes" id="UP000769528"/>
    </source>
</evidence>
<feature type="domain" description="PX" evidence="7">
    <location>
        <begin position="1"/>
        <end position="122"/>
    </location>
</feature>
<gene>
    <name evidence="8" type="ORF">WICMUC_001050</name>
</gene>
<dbReference type="InterPro" id="IPR036871">
    <property type="entry name" value="PX_dom_sf"/>
</dbReference>
<comment type="caution">
    <text evidence="8">The sequence shown here is derived from an EMBL/GenBank/DDBJ whole genome shotgun (WGS) entry which is preliminary data.</text>
</comment>
<keyword evidence="2" id="KW-0926">Vacuole</keyword>